<evidence type="ECO:0000313" key="3">
    <source>
        <dbReference type="Proteomes" id="UP000750502"/>
    </source>
</evidence>
<dbReference type="Proteomes" id="UP000750502">
    <property type="component" value="Unassembled WGS sequence"/>
</dbReference>
<reference evidence="2" key="1">
    <citation type="journal article" date="2020" name="bioRxiv">
        <title>Historical genomics reveals the evolutionary mechanisms behind multiple outbreaks of the host-specific coffee wilt pathogen Fusarium xylarioides.</title>
        <authorList>
            <person name="Peck D."/>
            <person name="Nowell R.W."/>
            <person name="Flood J."/>
            <person name="Ryan M.J."/>
            <person name="Barraclough T.G."/>
        </authorList>
    </citation>
    <scope>NUCLEOTIDE SEQUENCE</scope>
    <source>
        <strain evidence="2">IMI 127659i</strain>
    </source>
</reference>
<reference evidence="2" key="2">
    <citation type="submission" date="2020-10" db="EMBL/GenBank/DDBJ databases">
        <authorList>
            <person name="Peck L.D."/>
            <person name="Nowell R.W."/>
            <person name="Flood J."/>
            <person name="Ryan M.J."/>
            <person name="Barraclough T.G."/>
        </authorList>
    </citation>
    <scope>NUCLEOTIDE SEQUENCE</scope>
    <source>
        <strain evidence="2">IMI 127659i</strain>
    </source>
</reference>
<evidence type="ECO:0000256" key="1">
    <source>
        <dbReference type="SAM" id="MobiDB-lite"/>
    </source>
</evidence>
<comment type="caution">
    <text evidence="2">The sequence shown here is derived from an EMBL/GenBank/DDBJ whole genome shotgun (WGS) entry which is preliminary data.</text>
</comment>
<organism evidence="2 3">
    <name type="scientific">Fusarium xylarioides</name>
    <dbReference type="NCBI Taxonomy" id="221167"/>
    <lineage>
        <taxon>Eukaryota</taxon>
        <taxon>Fungi</taxon>
        <taxon>Dikarya</taxon>
        <taxon>Ascomycota</taxon>
        <taxon>Pezizomycotina</taxon>
        <taxon>Sordariomycetes</taxon>
        <taxon>Hypocreomycetidae</taxon>
        <taxon>Hypocreales</taxon>
        <taxon>Nectriaceae</taxon>
        <taxon>Fusarium</taxon>
        <taxon>Fusarium fujikuroi species complex</taxon>
    </lineage>
</organism>
<proteinExistence type="predicted"/>
<sequence>MRCGRKAPTSNGESEQPSSTPPRSRTPNINSYTPDQKLRQDRIIHNMGWANIGLSEEKQRAIAQTFYNEIQKAKVRGEWPSQTDT</sequence>
<dbReference type="AlphaFoldDB" id="A0A9P7HY27"/>
<keyword evidence="3" id="KW-1185">Reference proteome</keyword>
<protein>
    <submittedName>
        <fullName evidence="2">Uncharacterized protein</fullName>
    </submittedName>
</protein>
<name>A0A9P7HY27_9HYPO</name>
<accession>A0A9P7HY27</accession>
<feature type="compositionally biased region" description="Low complexity" evidence="1">
    <location>
        <begin position="17"/>
        <end position="27"/>
    </location>
</feature>
<feature type="region of interest" description="Disordered" evidence="1">
    <location>
        <begin position="1"/>
        <end position="38"/>
    </location>
</feature>
<evidence type="ECO:0000313" key="2">
    <source>
        <dbReference type="EMBL" id="KAG5767942.1"/>
    </source>
</evidence>
<dbReference type="EMBL" id="JADFTT010000114">
    <property type="protein sequence ID" value="KAG5767942.1"/>
    <property type="molecule type" value="Genomic_DNA"/>
</dbReference>
<dbReference type="OrthoDB" id="5071184at2759"/>
<gene>
    <name evidence="2" type="ORF">H9Q72_004369</name>
</gene>